<evidence type="ECO:0000259" key="8">
    <source>
        <dbReference type="PROSITE" id="PS50109"/>
    </source>
</evidence>
<keyword evidence="3" id="KW-0808">Transferase</keyword>
<dbReference type="PRINTS" id="PR00344">
    <property type="entry name" value="BCTRLSENSOR"/>
</dbReference>
<dbReference type="Gene3D" id="3.30.565.10">
    <property type="entry name" value="Histidine kinase-like ATPase, C-terminal domain"/>
    <property type="match status" value="1"/>
</dbReference>
<keyword evidence="4" id="KW-0547">Nucleotide-binding</keyword>
<dbReference type="EC" id="2.7.13.3" evidence="2"/>
<protein>
    <recommendedName>
        <fullName evidence="2">histidine kinase</fullName>
        <ecNumber evidence="2">2.7.13.3</ecNumber>
    </recommendedName>
</protein>
<evidence type="ECO:0000313" key="9">
    <source>
        <dbReference type="EMBL" id="GGN90843.1"/>
    </source>
</evidence>
<dbReference type="InterPro" id="IPR050980">
    <property type="entry name" value="2C_sensor_his_kinase"/>
</dbReference>
<dbReference type="SUPFAM" id="SSF55874">
    <property type="entry name" value="ATPase domain of HSP90 chaperone/DNA topoisomerase II/histidine kinase"/>
    <property type="match status" value="1"/>
</dbReference>
<dbReference type="InterPro" id="IPR036890">
    <property type="entry name" value="HATPase_C_sf"/>
</dbReference>
<reference evidence="9" key="2">
    <citation type="submission" date="2020-09" db="EMBL/GenBank/DDBJ databases">
        <authorList>
            <person name="Sun Q."/>
            <person name="Ohkuma M."/>
        </authorList>
    </citation>
    <scope>NUCLEOTIDE SEQUENCE</scope>
    <source>
        <strain evidence="9">JCM 17820</strain>
    </source>
</reference>
<feature type="transmembrane region" description="Helical" evidence="7">
    <location>
        <begin position="448"/>
        <end position="471"/>
    </location>
</feature>
<keyword evidence="7" id="KW-1133">Transmembrane helix</keyword>
<dbReference type="PROSITE" id="PS50109">
    <property type="entry name" value="HIS_KIN"/>
    <property type="match status" value="1"/>
</dbReference>
<organism evidence="9 10">
    <name type="scientific">Haloarcula pellucida</name>
    <dbReference type="NCBI Taxonomy" id="1427151"/>
    <lineage>
        <taxon>Archaea</taxon>
        <taxon>Methanobacteriati</taxon>
        <taxon>Methanobacteriota</taxon>
        <taxon>Stenosarchaea group</taxon>
        <taxon>Halobacteria</taxon>
        <taxon>Halobacteriales</taxon>
        <taxon>Haloarculaceae</taxon>
        <taxon>Haloarcula</taxon>
    </lineage>
</organism>
<comment type="catalytic activity">
    <reaction evidence="1">
        <text>ATP + protein L-histidine = ADP + protein N-phospho-L-histidine.</text>
        <dbReference type="EC" id="2.7.13.3"/>
    </reaction>
</comment>
<name>A0A830GJY7_9EURY</name>
<proteinExistence type="predicted"/>
<dbReference type="InterPro" id="IPR004358">
    <property type="entry name" value="Sig_transdc_His_kin-like_C"/>
</dbReference>
<dbReference type="Pfam" id="PF02518">
    <property type="entry name" value="HATPase_c"/>
    <property type="match status" value="1"/>
</dbReference>
<evidence type="ECO:0000256" key="7">
    <source>
        <dbReference type="SAM" id="Phobius"/>
    </source>
</evidence>
<feature type="transmembrane region" description="Helical" evidence="7">
    <location>
        <begin position="483"/>
        <end position="502"/>
    </location>
</feature>
<keyword evidence="7" id="KW-0812">Transmembrane</keyword>
<keyword evidence="10" id="KW-1185">Reference proteome</keyword>
<evidence type="ECO:0000256" key="2">
    <source>
        <dbReference type="ARBA" id="ARBA00012438"/>
    </source>
</evidence>
<evidence type="ECO:0000256" key="1">
    <source>
        <dbReference type="ARBA" id="ARBA00000085"/>
    </source>
</evidence>
<feature type="transmembrane region" description="Helical" evidence="7">
    <location>
        <begin position="375"/>
        <end position="396"/>
    </location>
</feature>
<feature type="transmembrane region" description="Helical" evidence="7">
    <location>
        <begin position="110"/>
        <end position="130"/>
    </location>
</feature>
<dbReference type="RefSeq" id="WP_188995745.1">
    <property type="nucleotide sequence ID" value="NZ_BMOU01000002.1"/>
</dbReference>
<keyword evidence="6" id="KW-0067">ATP-binding</keyword>
<sequence>MDVSSLSRRVSPSGLVVAALGFFLTRFTVTLAAYDDPLRFLVGGLVPLALGLGLSVFGVALAVGDFERSFVRTVAVWCVAGVGAMLVLVVLTLVANDTNLAMEPVRSQTYLANFLIGGSAGGALTGVYAAQTARQRRQLERQTGRLEMVTRLLRDEVLNAVTVIRGRAEVLQRTHDVDSAAAIERRTDDVATTVENVKHITRDGDAVGALDAIPVADCVVAAMETVRQRYPDARITADVSTAEDATVWANPLLEDALVHLVENAVVYDDAEAPVVAVRVTTDESAVAIAVADEGPGLPADQQALVDRGEVAVYEERSTGFGLNLVRLLAGSYGGRVDAAVDEAGTTVTLTLRRADTDAATGADPRTSYGLSRRGLGLVAGASLLAGAVMGLLMQVLGGAVPIIGALYGTTDATVGWITHEFHSVVFGLTYAGLVQLVPRSVDARVRYYGTAVGWAVALWLVAAGLVMPLWLRLVGIPAPLPNVAATTLASHLLWGLTLAVLYRHGRRWLDE</sequence>
<evidence type="ECO:0000256" key="5">
    <source>
        <dbReference type="ARBA" id="ARBA00022777"/>
    </source>
</evidence>
<dbReference type="InterPro" id="IPR005467">
    <property type="entry name" value="His_kinase_dom"/>
</dbReference>
<dbReference type="PANTHER" id="PTHR44936:SF10">
    <property type="entry name" value="SENSOR PROTEIN RSTB"/>
    <property type="match status" value="1"/>
</dbReference>
<dbReference type="Proteomes" id="UP000605784">
    <property type="component" value="Unassembled WGS sequence"/>
</dbReference>
<dbReference type="SMART" id="SM00387">
    <property type="entry name" value="HATPase_c"/>
    <property type="match status" value="1"/>
</dbReference>
<gene>
    <name evidence="9" type="ORF">GCM10009030_13220</name>
</gene>
<dbReference type="GO" id="GO:0005524">
    <property type="term" value="F:ATP binding"/>
    <property type="evidence" value="ECO:0007669"/>
    <property type="project" value="UniProtKB-KW"/>
</dbReference>
<reference evidence="9" key="1">
    <citation type="journal article" date="2014" name="Int. J. Syst. Evol. Microbiol.">
        <title>Complete genome sequence of Corynebacterium casei LMG S-19264T (=DSM 44701T), isolated from a smear-ripened cheese.</title>
        <authorList>
            <consortium name="US DOE Joint Genome Institute (JGI-PGF)"/>
            <person name="Walter F."/>
            <person name="Albersmeier A."/>
            <person name="Kalinowski J."/>
            <person name="Ruckert C."/>
        </authorList>
    </citation>
    <scope>NUCLEOTIDE SEQUENCE</scope>
    <source>
        <strain evidence="9">JCM 17820</strain>
    </source>
</reference>
<keyword evidence="7" id="KW-0472">Membrane</keyword>
<comment type="caution">
    <text evidence="9">The sequence shown here is derived from an EMBL/GenBank/DDBJ whole genome shotgun (WGS) entry which is preliminary data.</text>
</comment>
<dbReference type="EMBL" id="BMOU01000002">
    <property type="protein sequence ID" value="GGN90843.1"/>
    <property type="molecule type" value="Genomic_DNA"/>
</dbReference>
<feature type="transmembrane region" description="Helical" evidence="7">
    <location>
        <begin position="416"/>
        <end position="436"/>
    </location>
</feature>
<evidence type="ECO:0000313" key="10">
    <source>
        <dbReference type="Proteomes" id="UP000605784"/>
    </source>
</evidence>
<accession>A0A830GJY7</accession>
<evidence type="ECO:0000256" key="4">
    <source>
        <dbReference type="ARBA" id="ARBA00022741"/>
    </source>
</evidence>
<evidence type="ECO:0000256" key="6">
    <source>
        <dbReference type="ARBA" id="ARBA00022840"/>
    </source>
</evidence>
<dbReference type="PANTHER" id="PTHR44936">
    <property type="entry name" value="SENSOR PROTEIN CREC"/>
    <property type="match status" value="1"/>
</dbReference>
<feature type="transmembrane region" description="Helical" evidence="7">
    <location>
        <begin position="40"/>
        <end position="62"/>
    </location>
</feature>
<feature type="transmembrane region" description="Helical" evidence="7">
    <location>
        <begin position="74"/>
        <end position="95"/>
    </location>
</feature>
<dbReference type="GO" id="GO:0004673">
    <property type="term" value="F:protein histidine kinase activity"/>
    <property type="evidence" value="ECO:0007669"/>
    <property type="project" value="UniProtKB-EC"/>
</dbReference>
<feature type="domain" description="Histidine kinase" evidence="8">
    <location>
        <begin position="152"/>
        <end position="355"/>
    </location>
</feature>
<dbReference type="AlphaFoldDB" id="A0A830GJY7"/>
<dbReference type="InterPro" id="IPR003594">
    <property type="entry name" value="HATPase_dom"/>
</dbReference>
<evidence type="ECO:0000256" key="3">
    <source>
        <dbReference type="ARBA" id="ARBA00022679"/>
    </source>
</evidence>
<keyword evidence="5" id="KW-0418">Kinase</keyword>
<feature type="transmembrane region" description="Helical" evidence="7">
    <location>
        <begin position="12"/>
        <end position="34"/>
    </location>
</feature>